<keyword evidence="3" id="KW-0732">Signal</keyword>
<feature type="compositionally biased region" description="Low complexity" evidence="1">
    <location>
        <begin position="147"/>
        <end position="156"/>
    </location>
</feature>
<dbReference type="AlphaFoldDB" id="A0A1E3NDK3"/>
<evidence type="ECO:0008006" key="6">
    <source>
        <dbReference type="Google" id="ProtNLM"/>
    </source>
</evidence>
<organism evidence="4 5">
    <name type="scientific">Pichia membranifaciens NRRL Y-2026</name>
    <dbReference type="NCBI Taxonomy" id="763406"/>
    <lineage>
        <taxon>Eukaryota</taxon>
        <taxon>Fungi</taxon>
        <taxon>Dikarya</taxon>
        <taxon>Ascomycota</taxon>
        <taxon>Saccharomycotina</taxon>
        <taxon>Pichiomycetes</taxon>
        <taxon>Pichiales</taxon>
        <taxon>Pichiaceae</taxon>
        <taxon>Pichia</taxon>
    </lineage>
</organism>
<accession>A0A1E3NDK3</accession>
<keyword evidence="2" id="KW-0472">Membrane</keyword>
<evidence type="ECO:0000256" key="3">
    <source>
        <dbReference type="SAM" id="SignalP"/>
    </source>
</evidence>
<keyword evidence="5" id="KW-1185">Reference proteome</keyword>
<proteinExistence type="predicted"/>
<gene>
    <name evidence="4" type="ORF">PICMEDRAFT_13756</name>
</gene>
<evidence type="ECO:0000313" key="4">
    <source>
        <dbReference type="EMBL" id="ODQ44202.1"/>
    </source>
</evidence>
<dbReference type="EMBL" id="KV454008">
    <property type="protein sequence ID" value="ODQ44202.1"/>
    <property type="molecule type" value="Genomic_DNA"/>
</dbReference>
<name>A0A1E3NDK3_9ASCO</name>
<feature type="transmembrane region" description="Helical" evidence="2">
    <location>
        <begin position="371"/>
        <end position="394"/>
    </location>
</feature>
<feature type="region of interest" description="Disordered" evidence="1">
    <location>
        <begin position="134"/>
        <end position="177"/>
    </location>
</feature>
<dbReference type="OrthoDB" id="10676717at2759"/>
<reference evidence="4 5" key="1">
    <citation type="journal article" date="2016" name="Proc. Natl. Acad. Sci. U.S.A.">
        <title>Comparative genomics of biotechnologically important yeasts.</title>
        <authorList>
            <person name="Riley R."/>
            <person name="Haridas S."/>
            <person name="Wolfe K.H."/>
            <person name="Lopes M.R."/>
            <person name="Hittinger C.T."/>
            <person name="Goeker M."/>
            <person name="Salamov A.A."/>
            <person name="Wisecaver J.H."/>
            <person name="Long T.M."/>
            <person name="Calvey C.H."/>
            <person name="Aerts A.L."/>
            <person name="Barry K.W."/>
            <person name="Choi C."/>
            <person name="Clum A."/>
            <person name="Coughlan A.Y."/>
            <person name="Deshpande S."/>
            <person name="Douglass A.P."/>
            <person name="Hanson S.J."/>
            <person name="Klenk H.-P."/>
            <person name="LaButti K.M."/>
            <person name="Lapidus A."/>
            <person name="Lindquist E.A."/>
            <person name="Lipzen A.M."/>
            <person name="Meier-Kolthoff J.P."/>
            <person name="Ohm R.A."/>
            <person name="Otillar R.P."/>
            <person name="Pangilinan J.L."/>
            <person name="Peng Y."/>
            <person name="Rokas A."/>
            <person name="Rosa C.A."/>
            <person name="Scheuner C."/>
            <person name="Sibirny A.A."/>
            <person name="Slot J.C."/>
            <person name="Stielow J.B."/>
            <person name="Sun H."/>
            <person name="Kurtzman C.P."/>
            <person name="Blackwell M."/>
            <person name="Grigoriev I.V."/>
            <person name="Jeffries T.W."/>
        </authorList>
    </citation>
    <scope>NUCLEOTIDE SEQUENCE [LARGE SCALE GENOMIC DNA]</scope>
    <source>
        <strain evidence="4 5">NRRL Y-2026</strain>
    </source>
</reference>
<dbReference type="GeneID" id="30176794"/>
<evidence type="ECO:0000256" key="2">
    <source>
        <dbReference type="SAM" id="Phobius"/>
    </source>
</evidence>
<dbReference type="STRING" id="763406.A0A1E3NDK3"/>
<sequence length="498" mass="51625">MAKTPQIITRTVLLLLVLQSISGDDRMEVGVDVENEPAVEPPRLDIPAEPADASLFFHVADAEHSFAWELEELAGDASPAGQDDEDDALVEQLRRESQRMALSLEGTADSSCVLKVLGFYMDYLDRQHDAEYQGSGGGGGGGGIGNDSGYDSGCDSDAGRDRGSCDSGDGNAGGGHGIGDDVAGDSALDRDGLVKLIAVELTQCLFASDGAMRRLGPACEGVCEHARRRRGPGTSAAAGTVAKQVNRCVASLSNDMALWTTFNGYLGQVDTMLHRHFVQLDNVRLLSGYRQVLAGQKRTLDSLVVRLVRLARLFSETVPAAAAAAASASASVAASVAASPVAPGNAAGAAGASARLPYGQARTILRRCRRLLFVCVLPAVAVGFAGAVFGRALANRQHGARGTRRAPPPARCGWGLRTIGTATPTKTMTISMGGVQPDREEVLGEQAASGGNMVDAAAAGTESFERAVLERAIALLVGAGCCYAVLHADEHPGSAGGR</sequence>
<dbReference type="Proteomes" id="UP000094455">
    <property type="component" value="Unassembled WGS sequence"/>
</dbReference>
<evidence type="ECO:0000313" key="5">
    <source>
        <dbReference type="Proteomes" id="UP000094455"/>
    </source>
</evidence>
<feature type="signal peptide" evidence="3">
    <location>
        <begin position="1"/>
        <end position="23"/>
    </location>
</feature>
<protein>
    <recommendedName>
        <fullName evidence="6">Karyogamy protein 5</fullName>
    </recommendedName>
</protein>
<keyword evidence="2" id="KW-1133">Transmembrane helix</keyword>
<feature type="compositionally biased region" description="Gly residues" evidence="1">
    <location>
        <begin position="134"/>
        <end position="146"/>
    </location>
</feature>
<evidence type="ECO:0000256" key="1">
    <source>
        <dbReference type="SAM" id="MobiDB-lite"/>
    </source>
</evidence>
<feature type="chain" id="PRO_5009133309" description="Karyogamy protein 5" evidence="3">
    <location>
        <begin position="24"/>
        <end position="498"/>
    </location>
</feature>
<dbReference type="RefSeq" id="XP_019015315.1">
    <property type="nucleotide sequence ID" value="XM_019160107.1"/>
</dbReference>
<keyword evidence="2" id="KW-0812">Transmembrane</keyword>